<dbReference type="CDD" id="cd00303">
    <property type="entry name" value="retropepsin_like"/>
    <property type="match status" value="1"/>
</dbReference>
<proteinExistence type="predicted"/>
<sequence length="440" mass="48527">MELNLAPGESRGYWKYYAPGKWFKQAKAAGKINNEKATLLFDSGAEVSVIDTTFARKVGCVIDESQRQECIGIGENSYMTIGRTKIKVTLAGSLVYYFDVWVGDQSRQEAILGMDFMVPARIRLDLADGTLTLPDEVQILLSGRRPLYGEKIHMINVDDQYVMIPVGDSAEVKISLGSSNAKLWVTRGPTWVPTVTSGPGRKKYLQLTNISDRDVSLPQGVQLGMWMPADMVPRTPGYVSVGSRRYNEWQTLAYEATVDRREEPPEEMSGPLVDHPTYPTPTKIMTRPKQETTIKPTVSTISAVPHASAGSIMNVSPLREANAENGSRQNIPENDPDIPVLGATPEFAVMEEIADNSAKIAADAEEITSGEVAPSIKLDDATSEPHVYFHESGELFAEDVEQHMAVLPEVTIPVEEVKIEDIQVGDPDVPLTNDQENYDR</sequence>
<feature type="region of interest" description="Disordered" evidence="1">
    <location>
        <begin position="260"/>
        <end position="284"/>
    </location>
</feature>
<comment type="caution">
    <text evidence="2">The sequence shown here is derived from an EMBL/GenBank/DDBJ whole genome shotgun (WGS) entry which is preliminary data.</text>
</comment>
<evidence type="ECO:0000256" key="1">
    <source>
        <dbReference type="SAM" id="MobiDB-lite"/>
    </source>
</evidence>
<keyword evidence="3" id="KW-1185">Reference proteome</keyword>
<dbReference type="Pfam" id="PF13975">
    <property type="entry name" value="gag-asp_proteas"/>
    <property type="match status" value="1"/>
</dbReference>
<evidence type="ECO:0008006" key="4">
    <source>
        <dbReference type="Google" id="ProtNLM"/>
    </source>
</evidence>
<reference evidence="2" key="1">
    <citation type="submission" date="2022-12" db="EMBL/GenBank/DDBJ databases">
        <authorList>
            <person name="Webb A."/>
        </authorList>
    </citation>
    <scope>NUCLEOTIDE SEQUENCE</scope>
    <source>
        <strain evidence="2">Pd1</strain>
    </source>
</reference>
<dbReference type="EMBL" id="CANTFM010002679">
    <property type="protein sequence ID" value="CAI5747155.1"/>
    <property type="molecule type" value="Genomic_DNA"/>
</dbReference>
<gene>
    <name evidence="2" type="ORF">PDE001_LOCUS12082</name>
</gene>
<organism evidence="2 3">
    <name type="scientific">Peronospora destructor</name>
    <dbReference type="NCBI Taxonomy" id="86335"/>
    <lineage>
        <taxon>Eukaryota</taxon>
        <taxon>Sar</taxon>
        <taxon>Stramenopiles</taxon>
        <taxon>Oomycota</taxon>
        <taxon>Peronosporomycetes</taxon>
        <taxon>Peronosporales</taxon>
        <taxon>Peronosporaceae</taxon>
        <taxon>Peronospora</taxon>
    </lineage>
</organism>
<protein>
    <recommendedName>
        <fullName evidence="4">Peptidase A2 domain-containing protein</fullName>
    </recommendedName>
</protein>
<name>A0AAV0VD96_9STRA</name>
<dbReference type="InterPro" id="IPR021109">
    <property type="entry name" value="Peptidase_aspartic_dom_sf"/>
</dbReference>
<dbReference type="GO" id="GO:0006508">
    <property type="term" value="P:proteolysis"/>
    <property type="evidence" value="ECO:0007669"/>
    <property type="project" value="InterPro"/>
</dbReference>
<dbReference type="Proteomes" id="UP001162029">
    <property type="component" value="Unassembled WGS sequence"/>
</dbReference>
<evidence type="ECO:0000313" key="2">
    <source>
        <dbReference type="EMBL" id="CAI5747155.1"/>
    </source>
</evidence>
<dbReference type="AlphaFoldDB" id="A0AAV0VD96"/>
<dbReference type="GO" id="GO:0004190">
    <property type="term" value="F:aspartic-type endopeptidase activity"/>
    <property type="evidence" value="ECO:0007669"/>
    <property type="project" value="InterPro"/>
</dbReference>
<dbReference type="InterPro" id="IPR001969">
    <property type="entry name" value="Aspartic_peptidase_AS"/>
</dbReference>
<evidence type="ECO:0000313" key="3">
    <source>
        <dbReference type="Proteomes" id="UP001162029"/>
    </source>
</evidence>
<dbReference type="SUPFAM" id="SSF50630">
    <property type="entry name" value="Acid proteases"/>
    <property type="match status" value="1"/>
</dbReference>
<accession>A0AAV0VD96</accession>
<dbReference type="PROSITE" id="PS00141">
    <property type="entry name" value="ASP_PROTEASE"/>
    <property type="match status" value="1"/>
</dbReference>
<dbReference type="Gene3D" id="2.40.70.10">
    <property type="entry name" value="Acid Proteases"/>
    <property type="match status" value="1"/>
</dbReference>